<name>A0ABN2U8J7_9MICC</name>
<evidence type="ECO:0000313" key="1">
    <source>
        <dbReference type="EMBL" id="GAA2031258.1"/>
    </source>
</evidence>
<evidence type="ECO:0000313" key="2">
    <source>
        <dbReference type="Proteomes" id="UP001501461"/>
    </source>
</evidence>
<evidence type="ECO:0008006" key="3">
    <source>
        <dbReference type="Google" id="ProtNLM"/>
    </source>
</evidence>
<dbReference type="RefSeq" id="WP_343956454.1">
    <property type="nucleotide sequence ID" value="NZ_BAAAMN010000014.1"/>
</dbReference>
<sequence length="286" mass="32761">MMTELFDHTDPQQAAIDICALDTTVQRQAIEQWLDVFDPWVKQVAAGAQTAFGRGLARHKEDDIVQITRMAAWQLLEYYCDNPDKAAKVVSFRAVLRLQIRNNVRDEFERDETKGVRGVRSMYRNARELDNLESEMAQDLHRMPTRAEVVAEWNARASVRKDARRQGRTIDATHFGFHENTPPPMDHEHSYVEDHDEPDFVLMPLESQEFRNTVVDYAGQKDQQLGIAAGVWLDESQAGARTEHGIYKAIKLAGNYRNLAEAREAVEAIRQLSIVVLREHYGIESV</sequence>
<dbReference type="Proteomes" id="UP001501461">
    <property type="component" value="Unassembled WGS sequence"/>
</dbReference>
<organism evidence="1 2">
    <name type="scientific">Yaniella flava</name>
    <dbReference type="NCBI Taxonomy" id="287930"/>
    <lineage>
        <taxon>Bacteria</taxon>
        <taxon>Bacillati</taxon>
        <taxon>Actinomycetota</taxon>
        <taxon>Actinomycetes</taxon>
        <taxon>Micrococcales</taxon>
        <taxon>Micrococcaceae</taxon>
        <taxon>Yaniella</taxon>
    </lineage>
</organism>
<dbReference type="EMBL" id="BAAAMN010000014">
    <property type="protein sequence ID" value="GAA2031258.1"/>
    <property type="molecule type" value="Genomic_DNA"/>
</dbReference>
<keyword evidence="2" id="KW-1185">Reference proteome</keyword>
<proteinExistence type="predicted"/>
<comment type="caution">
    <text evidence="1">The sequence shown here is derived from an EMBL/GenBank/DDBJ whole genome shotgun (WGS) entry which is preliminary data.</text>
</comment>
<reference evidence="1 2" key="1">
    <citation type="journal article" date="2019" name="Int. J. Syst. Evol. Microbiol.">
        <title>The Global Catalogue of Microorganisms (GCM) 10K type strain sequencing project: providing services to taxonomists for standard genome sequencing and annotation.</title>
        <authorList>
            <consortium name="The Broad Institute Genomics Platform"/>
            <consortium name="The Broad Institute Genome Sequencing Center for Infectious Disease"/>
            <person name="Wu L."/>
            <person name="Ma J."/>
        </authorList>
    </citation>
    <scope>NUCLEOTIDE SEQUENCE [LARGE SCALE GENOMIC DNA]</scope>
    <source>
        <strain evidence="1 2">JCM 13595</strain>
    </source>
</reference>
<gene>
    <name evidence="1" type="ORF">GCM10009720_09410</name>
</gene>
<accession>A0ABN2U8J7</accession>
<protein>
    <recommendedName>
        <fullName evidence="3">RNA polymerase sigma-70 region 2 domain-containing protein</fullName>
    </recommendedName>
</protein>